<protein>
    <submittedName>
        <fullName evidence="1">Uncharacterized protein</fullName>
    </submittedName>
</protein>
<sequence length="99" mass="10281">GAAAGPSSRLGVLPAALCGDHLACSSNQAAQLVSTAAVRFQGRQADFTPTGHWTCRAETVLSLQALDTSSSACILMKSQRWALNAAQPNSAAVYEFLLC</sequence>
<proteinExistence type="predicted"/>
<evidence type="ECO:0000313" key="1">
    <source>
        <dbReference type="EMBL" id="KAF1408267.1"/>
    </source>
</evidence>
<evidence type="ECO:0000313" key="2">
    <source>
        <dbReference type="Proteomes" id="UP000785099"/>
    </source>
</evidence>
<dbReference type="AlphaFoldDB" id="A0A8J4I757"/>
<organism evidence="1 2">
    <name type="scientific">Spheniscus mendiculus</name>
    <name type="common">Galapagos penguin</name>
    <dbReference type="NCBI Taxonomy" id="156760"/>
    <lineage>
        <taxon>Eukaryota</taxon>
        <taxon>Metazoa</taxon>
        <taxon>Chordata</taxon>
        <taxon>Craniata</taxon>
        <taxon>Vertebrata</taxon>
        <taxon>Euteleostomi</taxon>
        <taxon>Archelosauria</taxon>
        <taxon>Archosauria</taxon>
        <taxon>Dinosauria</taxon>
        <taxon>Saurischia</taxon>
        <taxon>Theropoda</taxon>
        <taxon>Coelurosauria</taxon>
        <taxon>Aves</taxon>
        <taxon>Neognathae</taxon>
        <taxon>Neoaves</taxon>
        <taxon>Aequornithes</taxon>
        <taxon>Sphenisciformes</taxon>
        <taxon>Spheniscidae</taxon>
        <taxon>Spheniscus</taxon>
    </lineage>
</organism>
<comment type="caution">
    <text evidence="1">The sequence shown here is derived from an EMBL/GenBank/DDBJ whole genome shotgun (WGS) entry which is preliminary data.</text>
</comment>
<dbReference type="EMBL" id="VUKU01022499">
    <property type="protein sequence ID" value="KAF1408267.1"/>
    <property type="molecule type" value="Genomic_DNA"/>
</dbReference>
<accession>A0A8J4I757</accession>
<gene>
    <name evidence="1" type="ORF">FQV24_0008377</name>
</gene>
<name>A0A8J4I757_SPHME</name>
<keyword evidence="2" id="KW-1185">Reference proteome</keyword>
<reference evidence="1 2" key="1">
    <citation type="journal article" date="2019" name="Gigascience">
        <title>High-coverage genomes to elucidate the evolution of penguins.</title>
        <authorList>
            <person name="Pan H."/>
            <person name="Cole T.L."/>
            <person name="Bi X."/>
            <person name="Fang M."/>
            <person name="Zhou C."/>
            <person name="Yang Z."/>
            <person name="Ksepka D.T."/>
            <person name="Hart T."/>
            <person name="Bouzat J.L."/>
            <person name="Argilla L.S."/>
            <person name="Bertelsen M.F."/>
            <person name="Boersma P.D."/>
            <person name="Bost C.A."/>
            <person name="Cherel Y."/>
            <person name="Dann P."/>
            <person name="Fiddaman S.R."/>
            <person name="Howard P."/>
            <person name="Labuschagne K."/>
            <person name="Mattern T."/>
            <person name="Miller G."/>
            <person name="Parker P."/>
            <person name="Phillips R.A."/>
            <person name="Quillfeldt P."/>
            <person name="Ryan P.G."/>
            <person name="Taylor H."/>
            <person name="Thompson D.R."/>
            <person name="Young M.J."/>
            <person name="Ellegaard M.R."/>
            <person name="Gilbert M.T.P."/>
            <person name="Sinding M.S."/>
            <person name="Pacheco G."/>
            <person name="Shepherd L.D."/>
            <person name="Tennyson A.J.D."/>
            <person name="Grosser S."/>
            <person name="Kay E."/>
            <person name="Nupen L.J."/>
            <person name="Ellenberg U."/>
            <person name="Houston D.M."/>
            <person name="Reeve A.H."/>
            <person name="Johnson K."/>
            <person name="Masello J.F."/>
            <person name="Stracke T."/>
            <person name="McKinlay B."/>
            <person name="Borboroglu P.G."/>
            <person name="Zhang D.X."/>
            <person name="Zhang G."/>
        </authorList>
    </citation>
    <scope>NUCLEOTIDE SEQUENCE [LARGE SCALE GENOMIC DNA]</scope>
    <source>
        <strain evidence="1">GAPE 212</strain>
    </source>
</reference>
<feature type="non-terminal residue" evidence="1">
    <location>
        <position position="1"/>
    </location>
</feature>
<feature type="non-terminal residue" evidence="1">
    <location>
        <position position="99"/>
    </location>
</feature>
<dbReference type="Proteomes" id="UP000785099">
    <property type="component" value="Unassembled WGS sequence"/>
</dbReference>